<accession>A0A023DGG7</accession>
<dbReference type="AlphaFoldDB" id="A0A023DGG7"/>
<name>A0A023DGG7_9BACL</name>
<evidence type="ECO:0000256" key="1">
    <source>
        <dbReference type="SAM" id="MobiDB-lite"/>
    </source>
</evidence>
<proteinExistence type="predicted"/>
<dbReference type="RefSeq" id="WP_236927543.1">
    <property type="nucleotide sequence ID" value="NZ_BAWO01000041.1"/>
</dbReference>
<feature type="compositionally biased region" description="Basic and acidic residues" evidence="1">
    <location>
        <begin position="258"/>
        <end position="280"/>
    </location>
</feature>
<reference evidence="2 3" key="1">
    <citation type="submission" date="2014-04" db="EMBL/GenBank/DDBJ databases">
        <title>Whole genome shotgun sequence of Geobacillus caldoxylosilyticus NBRC 107762.</title>
        <authorList>
            <person name="Hosoyama A."/>
            <person name="Hosoyama Y."/>
            <person name="Katano-Makiyama Y."/>
            <person name="Tsuchikane K."/>
            <person name="Ohji S."/>
            <person name="Ichikawa N."/>
            <person name="Yamazoe A."/>
            <person name="Fujita N."/>
        </authorList>
    </citation>
    <scope>NUCLEOTIDE SEQUENCE [LARGE SCALE GENOMIC DNA]</scope>
    <source>
        <strain evidence="2 3">NBRC 107762</strain>
    </source>
</reference>
<evidence type="ECO:0000313" key="3">
    <source>
        <dbReference type="Proteomes" id="UP000023561"/>
    </source>
</evidence>
<organism evidence="2 3">
    <name type="scientific">Parageobacillus caldoxylosilyticus NBRC 107762</name>
    <dbReference type="NCBI Taxonomy" id="1220594"/>
    <lineage>
        <taxon>Bacteria</taxon>
        <taxon>Bacillati</taxon>
        <taxon>Bacillota</taxon>
        <taxon>Bacilli</taxon>
        <taxon>Bacillales</taxon>
        <taxon>Anoxybacillaceae</taxon>
        <taxon>Saccharococcus</taxon>
    </lineage>
</organism>
<feature type="region of interest" description="Disordered" evidence="1">
    <location>
        <begin position="255"/>
        <end position="280"/>
    </location>
</feature>
<comment type="caution">
    <text evidence="2">The sequence shown here is derived from an EMBL/GenBank/DDBJ whole genome shotgun (WGS) entry which is preliminary data.</text>
</comment>
<evidence type="ECO:0000313" key="2">
    <source>
        <dbReference type="EMBL" id="GAJ40333.1"/>
    </source>
</evidence>
<dbReference type="Proteomes" id="UP000023561">
    <property type="component" value="Unassembled WGS sequence"/>
</dbReference>
<sequence length="280" mass="33102">MNKNDWMSIRTGDIVLVRDYPNLQYKEAHAAPTKTRFAVVIGNFRGGYATLPAHAIVTKGGKTEQPYYRLKENELRVPANIISDRSDIALKGVIKAHRFPLIRKEQMILKVGSLPLETKIQLIDIHETIRNRPIHVLEMEKENPYYAKFMGFFKEVTLAEKMQFMRDDRGNHQYEFVRNEEFRVKAIQLLEKRNHLHILSVQLEGDKGTFTHTFATKKSLQEIREDWKEPKKAKEWIREDVKFYALWKNPFLQLKPDPQPHPDKYQSLEKFRERSSVLER</sequence>
<keyword evidence="3" id="KW-1185">Reference proteome</keyword>
<gene>
    <name evidence="2" type="ORF">GCA01S_041_00010</name>
</gene>
<protein>
    <submittedName>
        <fullName evidence="2">Uncharacterized protein</fullName>
    </submittedName>
</protein>
<dbReference type="EMBL" id="BAWO01000041">
    <property type="protein sequence ID" value="GAJ40333.1"/>
    <property type="molecule type" value="Genomic_DNA"/>
</dbReference>